<evidence type="ECO:0008006" key="4">
    <source>
        <dbReference type="Google" id="ProtNLM"/>
    </source>
</evidence>
<feature type="signal peptide" evidence="1">
    <location>
        <begin position="1"/>
        <end position="22"/>
    </location>
</feature>
<dbReference type="InterPro" id="IPR050490">
    <property type="entry name" value="Bact_solute-bd_prot1"/>
</dbReference>
<keyword evidence="1" id="KW-0732">Signal</keyword>
<dbReference type="Pfam" id="PF01547">
    <property type="entry name" value="SBP_bac_1"/>
    <property type="match status" value="1"/>
</dbReference>
<sequence>MIFDKRAVVVMLALAAPMSLLSACSGANSAGQGGAETNATVSAKTDEPAELVVFGNPGDPENVFDVRIGDAVRKKFPNYKITYIRKTKDVTMETLITSGSQVDLIYDSVAGAVSSVVNTGSQFDISDLAKKHRIDFNRFDPGQLDAVKSLGGLYGLPIQTGGLVMYYNKDIFDKFGIAYPGNGMTWEEAIELGKKLTRKQDGVQYIGLGLSPHHAILMNSLSAPFVDKTTEKAAVNNETFKNLLDTLVIKPTLVDGYKDAVTAIKSTINNNTFMKDRTVAMFIMNYGLQDQDYFKEFNWDMAPLPVFKEKPGIGSQPYPAVLCLSSSSKYKDQAMEMLKYLTSDEYQLDLSKRGFVPVLKDEKIKKAFAQDLGSYKNKNVVNALFFNQTAPSAPKTQYDAMVTNALIKQYLPLITGNTDVNTALRTAEEEANKSIQDAKNNKK</sequence>
<dbReference type="PANTHER" id="PTHR43649">
    <property type="entry name" value="ARABINOSE-BINDING PROTEIN-RELATED"/>
    <property type="match status" value="1"/>
</dbReference>
<feature type="chain" id="PRO_5039269718" description="Extracellular solute-binding protein" evidence="1">
    <location>
        <begin position="23"/>
        <end position="443"/>
    </location>
</feature>
<name>A0A916NVK5_9BACL</name>
<dbReference type="AlphaFoldDB" id="A0A916NVK5"/>
<protein>
    <recommendedName>
        <fullName evidence="4">Extracellular solute-binding protein</fullName>
    </recommendedName>
</protein>
<dbReference type="RefSeq" id="WP_218090886.1">
    <property type="nucleotide sequence ID" value="NZ_CAJVAS010000003.1"/>
</dbReference>
<comment type="caution">
    <text evidence="2">The sequence shown here is derived from an EMBL/GenBank/DDBJ whole genome shotgun (WGS) entry which is preliminary data.</text>
</comment>
<evidence type="ECO:0000313" key="3">
    <source>
        <dbReference type="Proteomes" id="UP000693672"/>
    </source>
</evidence>
<dbReference type="InterPro" id="IPR006059">
    <property type="entry name" value="SBP"/>
</dbReference>
<reference evidence="2" key="1">
    <citation type="submission" date="2021-06" db="EMBL/GenBank/DDBJ databases">
        <authorList>
            <person name="Criscuolo A."/>
        </authorList>
    </citation>
    <scope>NUCLEOTIDE SEQUENCE</scope>
    <source>
        <strain evidence="2">CIP111600</strain>
    </source>
</reference>
<keyword evidence="3" id="KW-1185">Reference proteome</keyword>
<dbReference type="Proteomes" id="UP000693672">
    <property type="component" value="Unassembled WGS sequence"/>
</dbReference>
<accession>A0A916NVK5</accession>
<dbReference type="PANTHER" id="PTHR43649:SF17">
    <property type="entry name" value="ABC TRANSPORTER SOLUTE BINDING PROTEIN-SUGAR TRANSPORT"/>
    <property type="match status" value="1"/>
</dbReference>
<evidence type="ECO:0000256" key="1">
    <source>
        <dbReference type="SAM" id="SignalP"/>
    </source>
</evidence>
<evidence type="ECO:0000313" key="2">
    <source>
        <dbReference type="EMBL" id="CAG7608455.1"/>
    </source>
</evidence>
<organism evidence="2 3">
    <name type="scientific">Paenibacillus solanacearum</name>
    <dbReference type="NCBI Taxonomy" id="2048548"/>
    <lineage>
        <taxon>Bacteria</taxon>
        <taxon>Bacillati</taxon>
        <taxon>Bacillota</taxon>
        <taxon>Bacilli</taxon>
        <taxon>Bacillales</taxon>
        <taxon>Paenibacillaceae</taxon>
        <taxon>Paenibacillus</taxon>
    </lineage>
</organism>
<gene>
    <name evidence="2" type="ORF">PAESOLCIP111_01065</name>
</gene>
<dbReference type="EMBL" id="CAJVAS010000003">
    <property type="protein sequence ID" value="CAG7608455.1"/>
    <property type="molecule type" value="Genomic_DNA"/>
</dbReference>
<dbReference type="PROSITE" id="PS51257">
    <property type="entry name" value="PROKAR_LIPOPROTEIN"/>
    <property type="match status" value="1"/>
</dbReference>
<proteinExistence type="predicted"/>